<organism evidence="1">
    <name type="scientific">Gongylonema pulchrum</name>
    <dbReference type="NCBI Taxonomy" id="637853"/>
    <lineage>
        <taxon>Eukaryota</taxon>
        <taxon>Metazoa</taxon>
        <taxon>Ecdysozoa</taxon>
        <taxon>Nematoda</taxon>
        <taxon>Chromadorea</taxon>
        <taxon>Rhabditida</taxon>
        <taxon>Spirurina</taxon>
        <taxon>Spiruromorpha</taxon>
        <taxon>Spiruroidea</taxon>
        <taxon>Gongylonematidae</taxon>
        <taxon>Gongylonema</taxon>
    </lineage>
</organism>
<dbReference type="SMART" id="SM00135">
    <property type="entry name" value="LY"/>
    <property type="match status" value="2"/>
</dbReference>
<dbReference type="AlphaFoldDB" id="A0A183DH69"/>
<dbReference type="InterPro" id="IPR050778">
    <property type="entry name" value="Cueball_EGF_LRP_Nidogen"/>
</dbReference>
<dbReference type="InterPro" id="IPR011042">
    <property type="entry name" value="6-blade_b-propeller_TolB-like"/>
</dbReference>
<sequence length="151" mass="17343">LLRSAFFNGSGLETLYEGGSINYIAVDWITSNIYWCNAEQRRVEMIRSDGRVHRTIAWDGIDPHYLVIHPIRQFLAFVNYHNRHNITINKMPLYGDRFGGEVIIEHLTTVNALAIDFDSELLVWCELDERGGGISVADFNGISLLNFLYTY</sequence>
<dbReference type="PANTHER" id="PTHR46513">
    <property type="entry name" value="VITELLOGENIN RECEPTOR-LIKE PROTEIN-RELATED-RELATED"/>
    <property type="match status" value="1"/>
</dbReference>
<protein>
    <submittedName>
        <fullName evidence="1">Low-density lipoprotein receptor-related protein 6</fullName>
    </submittedName>
</protein>
<dbReference type="InterPro" id="IPR000033">
    <property type="entry name" value="LDLR_classB_rpt"/>
</dbReference>
<accession>A0A183DH69</accession>
<dbReference type="WBParaSite" id="GPUH_0000806901-mRNA-1">
    <property type="protein sequence ID" value="GPUH_0000806901-mRNA-1"/>
    <property type="gene ID" value="GPUH_0000806901"/>
</dbReference>
<evidence type="ECO:0000313" key="1">
    <source>
        <dbReference type="WBParaSite" id="GPUH_0000806901-mRNA-1"/>
    </source>
</evidence>
<proteinExistence type="predicted"/>
<name>A0A183DH69_9BILA</name>
<reference evidence="1" key="1">
    <citation type="submission" date="2016-06" db="UniProtKB">
        <authorList>
            <consortium name="WormBaseParasite"/>
        </authorList>
    </citation>
    <scope>IDENTIFICATION</scope>
</reference>
<dbReference type="Gene3D" id="2.120.10.30">
    <property type="entry name" value="TolB, C-terminal domain"/>
    <property type="match status" value="1"/>
</dbReference>
<dbReference type="SUPFAM" id="SSF63825">
    <property type="entry name" value="YWTD domain"/>
    <property type="match status" value="1"/>
</dbReference>